<keyword evidence="5" id="KW-0762">Sugar transport</keyword>
<dbReference type="Proteomes" id="UP000254720">
    <property type="component" value="Unassembled WGS sequence"/>
</dbReference>
<evidence type="ECO:0000256" key="9">
    <source>
        <dbReference type="RuleBase" id="RU003346"/>
    </source>
</evidence>
<comment type="subcellular location">
    <subcellularLocation>
        <location evidence="1">Cell membrane</location>
        <topology evidence="1">Multi-pass membrane protein</topology>
    </subcellularLocation>
</comment>
<keyword evidence="6 10" id="KW-0812">Transmembrane</keyword>
<dbReference type="InterPro" id="IPR005828">
    <property type="entry name" value="MFS_sugar_transport-like"/>
</dbReference>
<dbReference type="GO" id="GO:0022857">
    <property type="term" value="F:transmembrane transporter activity"/>
    <property type="evidence" value="ECO:0007669"/>
    <property type="project" value="InterPro"/>
</dbReference>
<proteinExistence type="inferred from homology"/>
<keyword evidence="8 10" id="KW-0472">Membrane</keyword>
<evidence type="ECO:0000256" key="8">
    <source>
        <dbReference type="ARBA" id="ARBA00023136"/>
    </source>
</evidence>
<evidence type="ECO:0000313" key="13">
    <source>
        <dbReference type="Proteomes" id="UP000254720"/>
    </source>
</evidence>
<evidence type="ECO:0000259" key="11">
    <source>
        <dbReference type="PROSITE" id="PS50850"/>
    </source>
</evidence>
<feature type="transmembrane region" description="Helical" evidence="10">
    <location>
        <begin position="312"/>
        <end position="334"/>
    </location>
</feature>
<dbReference type="InterPro" id="IPR005829">
    <property type="entry name" value="Sugar_transporter_CS"/>
</dbReference>
<organism evidence="12 13">
    <name type="scientific">Aquicella lusitana</name>
    <dbReference type="NCBI Taxonomy" id="254246"/>
    <lineage>
        <taxon>Bacteria</taxon>
        <taxon>Pseudomonadati</taxon>
        <taxon>Pseudomonadota</taxon>
        <taxon>Gammaproteobacteria</taxon>
        <taxon>Legionellales</taxon>
        <taxon>Coxiellaceae</taxon>
        <taxon>Aquicella</taxon>
    </lineage>
</organism>
<feature type="transmembrane region" description="Helical" evidence="10">
    <location>
        <begin position="380"/>
        <end position="400"/>
    </location>
</feature>
<evidence type="ECO:0000256" key="1">
    <source>
        <dbReference type="ARBA" id="ARBA00004651"/>
    </source>
</evidence>
<comment type="similarity">
    <text evidence="2 9">Belongs to the major facilitator superfamily. Sugar transporter (TC 2.A.1.1) family.</text>
</comment>
<dbReference type="InterPro" id="IPR003663">
    <property type="entry name" value="Sugar/inositol_transpt"/>
</dbReference>
<dbReference type="EMBL" id="QQAX01000022">
    <property type="protein sequence ID" value="RDI40996.1"/>
    <property type="molecule type" value="Genomic_DNA"/>
</dbReference>
<dbReference type="PRINTS" id="PR00171">
    <property type="entry name" value="SUGRTRNSPORT"/>
</dbReference>
<keyword evidence="13" id="KW-1185">Reference proteome</keyword>
<evidence type="ECO:0000256" key="3">
    <source>
        <dbReference type="ARBA" id="ARBA00022448"/>
    </source>
</evidence>
<dbReference type="AlphaFoldDB" id="A0A370GCT5"/>
<dbReference type="FunFam" id="1.20.1250.20:FF:000218">
    <property type="entry name" value="facilitated trehalose transporter Tret1"/>
    <property type="match status" value="1"/>
</dbReference>
<evidence type="ECO:0000256" key="7">
    <source>
        <dbReference type="ARBA" id="ARBA00022989"/>
    </source>
</evidence>
<keyword evidence="4" id="KW-1003">Cell membrane</keyword>
<name>A0A370GCT5_9COXI</name>
<gene>
    <name evidence="12" type="ORF">C8D86_12240</name>
</gene>
<feature type="transmembrane region" description="Helical" evidence="10">
    <location>
        <begin position="78"/>
        <end position="98"/>
    </location>
</feature>
<dbReference type="SUPFAM" id="SSF103473">
    <property type="entry name" value="MFS general substrate transporter"/>
    <property type="match status" value="1"/>
</dbReference>
<dbReference type="PANTHER" id="PTHR48020:SF12">
    <property type="entry name" value="PROTON MYO-INOSITOL COTRANSPORTER"/>
    <property type="match status" value="1"/>
</dbReference>
<feature type="transmembrane region" description="Helical" evidence="10">
    <location>
        <begin position="104"/>
        <end position="125"/>
    </location>
</feature>
<evidence type="ECO:0000256" key="10">
    <source>
        <dbReference type="SAM" id="Phobius"/>
    </source>
</evidence>
<feature type="domain" description="Major facilitator superfamily (MFS) profile" evidence="11">
    <location>
        <begin position="13"/>
        <end position="434"/>
    </location>
</feature>
<dbReference type="PROSITE" id="PS50850">
    <property type="entry name" value="MFS"/>
    <property type="match status" value="1"/>
</dbReference>
<sequence length="457" mass="50038">MNHTKNKTFLFWIACLVSLGGILYGYDIGVISGALLFIQNSIPMTDTQTGIIVGAVLAGGLAGTLLAGPVGDRYGRRFLILLSSVIFMLGVCLILLAHSFLMMLYARLLLGVGVGVVAVAVPLYVAEIVPAQDRGKYMTFFQLLLTFGIVLAYVVDLIFTSTGNWRAMFAVVLVPALILFLGMLFLPETPRWLMANNHPHRARDVLLQIRPSAEEVEKDMQLIQSSLRQTQGSWLELFSRQFWVPTLIAVGIAIFNQLTGINSFLQYAPLILKNAGIGSDMVTMIGSAGIGLLNFLCTIVAIALIDTLGRRPLLLTGVAGVMVSECYLGAVQYLGQDPFITGLLSLAGLFAFIVFFAIGPGVVVWLAISELFPTRVRGKGIAFCLFFNSLASTVLATFFLSLSHTLGMSQTYWLFAFFTLAYFLIAFFLLPETKTKSLEEIQFHFEKKHALAADIDK</sequence>
<keyword evidence="3 9" id="KW-0813">Transport</keyword>
<feature type="transmembrane region" description="Helical" evidence="10">
    <location>
        <begin position="50"/>
        <end position="71"/>
    </location>
</feature>
<dbReference type="InterPro" id="IPR020846">
    <property type="entry name" value="MFS_dom"/>
</dbReference>
<protein>
    <submittedName>
        <fullName evidence="12">Sugar porter (SP) family MFS transporter</fullName>
    </submittedName>
</protein>
<keyword evidence="7 10" id="KW-1133">Transmembrane helix</keyword>
<dbReference type="Pfam" id="PF00083">
    <property type="entry name" value="Sugar_tr"/>
    <property type="match status" value="1"/>
</dbReference>
<accession>A0A370GCT5</accession>
<feature type="transmembrane region" description="Helical" evidence="10">
    <location>
        <begin position="242"/>
        <end position="261"/>
    </location>
</feature>
<feature type="transmembrane region" description="Helical" evidence="10">
    <location>
        <begin position="137"/>
        <end position="159"/>
    </location>
</feature>
<evidence type="ECO:0000256" key="2">
    <source>
        <dbReference type="ARBA" id="ARBA00010992"/>
    </source>
</evidence>
<dbReference type="RefSeq" id="WP_114835066.1">
    <property type="nucleotide sequence ID" value="NZ_LR699114.1"/>
</dbReference>
<feature type="transmembrane region" description="Helical" evidence="10">
    <location>
        <begin position="346"/>
        <end position="368"/>
    </location>
</feature>
<reference evidence="12 13" key="1">
    <citation type="submission" date="2018-07" db="EMBL/GenBank/DDBJ databases">
        <title>Genomic Encyclopedia of Type Strains, Phase IV (KMG-IV): sequencing the most valuable type-strain genomes for metagenomic binning, comparative biology and taxonomic classification.</title>
        <authorList>
            <person name="Goeker M."/>
        </authorList>
    </citation>
    <scope>NUCLEOTIDE SEQUENCE [LARGE SCALE GENOMIC DNA]</scope>
    <source>
        <strain evidence="12 13">DSM 16500</strain>
    </source>
</reference>
<feature type="transmembrane region" description="Helical" evidence="10">
    <location>
        <begin position="165"/>
        <end position="186"/>
    </location>
</feature>
<dbReference type="PROSITE" id="PS00217">
    <property type="entry name" value="SUGAR_TRANSPORT_2"/>
    <property type="match status" value="1"/>
</dbReference>
<dbReference type="PANTHER" id="PTHR48020">
    <property type="entry name" value="PROTON MYO-INOSITOL COTRANSPORTER"/>
    <property type="match status" value="1"/>
</dbReference>
<dbReference type="InterPro" id="IPR036259">
    <property type="entry name" value="MFS_trans_sf"/>
</dbReference>
<feature type="transmembrane region" description="Helical" evidence="10">
    <location>
        <begin position="412"/>
        <end position="430"/>
    </location>
</feature>
<feature type="transmembrane region" description="Helical" evidence="10">
    <location>
        <begin position="9"/>
        <end position="38"/>
    </location>
</feature>
<evidence type="ECO:0000256" key="4">
    <source>
        <dbReference type="ARBA" id="ARBA00022475"/>
    </source>
</evidence>
<dbReference type="NCBIfam" id="TIGR00879">
    <property type="entry name" value="SP"/>
    <property type="match status" value="1"/>
</dbReference>
<feature type="transmembrane region" description="Helical" evidence="10">
    <location>
        <begin position="281"/>
        <end position="305"/>
    </location>
</feature>
<dbReference type="InterPro" id="IPR050814">
    <property type="entry name" value="Myo-inositol_Transporter"/>
</dbReference>
<evidence type="ECO:0000313" key="12">
    <source>
        <dbReference type="EMBL" id="RDI40996.1"/>
    </source>
</evidence>
<comment type="caution">
    <text evidence="12">The sequence shown here is derived from an EMBL/GenBank/DDBJ whole genome shotgun (WGS) entry which is preliminary data.</text>
</comment>
<dbReference type="GO" id="GO:0005886">
    <property type="term" value="C:plasma membrane"/>
    <property type="evidence" value="ECO:0007669"/>
    <property type="project" value="UniProtKB-SubCell"/>
</dbReference>
<dbReference type="OrthoDB" id="3252866at2"/>
<dbReference type="Gene3D" id="1.20.1250.20">
    <property type="entry name" value="MFS general substrate transporter like domains"/>
    <property type="match status" value="1"/>
</dbReference>
<evidence type="ECO:0000256" key="6">
    <source>
        <dbReference type="ARBA" id="ARBA00022692"/>
    </source>
</evidence>
<evidence type="ECO:0000256" key="5">
    <source>
        <dbReference type="ARBA" id="ARBA00022597"/>
    </source>
</evidence>